<dbReference type="Pfam" id="PF00497">
    <property type="entry name" value="SBP_bac_3"/>
    <property type="match status" value="1"/>
</dbReference>
<proteinExistence type="predicted"/>
<name>A0ABT6DG48_9BACT</name>
<dbReference type="PANTHER" id="PTHR35936:SF6">
    <property type="entry name" value="AMINO ACID ABC TRANSPORTER SUBSTRATE-BINDING PAAT FAMILY PROTEIN"/>
    <property type="match status" value="1"/>
</dbReference>
<comment type="caution">
    <text evidence="4">The sequence shown here is derived from an EMBL/GenBank/DDBJ whole genome shotgun (WGS) entry which is preliminary data.</text>
</comment>
<feature type="signal peptide" evidence="2">
    <location>
        <begin position="1"/>
        <end position="17"/>
    </location>
</feature>
<dbReference type="Gene3D" id="3.40.190.10">
    <property type="entry name" value="Periplasmic binding protein-like II"/>
    <property type="match status" value="2"/>
</dbReference>
<dbReference type="InterPro" id="IPR001638">
    <property type="entry name" value="Solute-binding_3/MltF_N"/>
</dbReference>
<evidence type="ECO:0000259" key="3">
    <source>
        <dbReference type="SMART" id="SM00062"/>
    </source>
</evidence>
<dbReference type="SMART" id="SM00062">
    <property type="entry name" value="PBPb"/>
    <property type="match status" value="1"/>
</dbReference>
<feature type="domain" description="Solute-binding protein family 3/N-terminal" evidence="3">
    <location>
        <begin position="24"/>
        <end position="244"/>
    </location>
</feature>
<protein>
    <submittedName>
        <fullName evidence="4">Transporter substrate-binding domain-containing protein</fullName>
    </submittedName>
</protein>
<evidence type="ECO:0000313" key="4">
    <source>
        <dbReference type="EMBL" id="MDG0815802.1"/>
    </source>
</evidence>
<keyword evidence="1 2" id="KW-0732">Signal</keyword>
<keyword evidence="5" id="KW-1185">Reference proteome</keyword>
<evidence type="ECO:0000313" key="5">
    <source>
        <dbReference type="Proteomes" id="UP001152321"/>
    </source>
</evidence>
<sequence length="244" mass="27731">MKIVLVLISLISLQTLAAEKKKLVTVIGSNMAAPFLLDAPNKESNPQGLTTDYLKELANILGESFEIRVLPKFRIREQFEKDEIDLNCYTTKEWAGEGNDKFKWSVPLFVIIDQLASSNGPVKSIQDLHGATVGTVLRYRYPGIFEDSIKKGDIFRDEVKSEEALLNMLSKKRINYGVIGHVQLRYYLKNHPNSKIHSSALVLSENVIRCWVRKGSTLSVERLNAAIEQMKNSGRLEEIFSRYR</sequence>
<organism evidence="4 5">
    <name type="scientific">Bdellovibrio svalbardensis</name>
    <dbReference type="NCBI Taxonomy" id="2972972"/>
    <lineage>
        <taxon>Bacteria</taxon>
        <taxon>Pseudomonadati</taxon>
        <taxon>Bdellovibrionota</taxon>
        <taxon>Bdellovibrionia</taxon>
        <taxon>Bdellovibrionales</taxon>
        <taxon>Pseudobdellovibrionaceae</taxon>
        <taxon>Bdellovibrio</taxon>
    </lineage>
</organism>
<reference evidence="4" key="1">
    <citation type="submission" date="2022-08" db="EMBL/GenBank/DDBJ databases">
        <title>Novel Bdellovibrio Species Isolated from Svalbard: Designation Bdellovibrio svalbardensis.</title>
        <authorList>
            <person name="Mitchell R.J."/>
            <person name="Choi S.Y."/>
        </authorList>
    </citation>
    <scope>NUCLEOTIDE SEQUENCE</scope>
    <source>
        <strain evidence="4">PAP01</strain>
    </source>
</reference>
<dbReference type="RefSeq" id="WP_277577271.1">
    <property type="nucleotide sequence ID" value="NZ_JANRMI010000001.1"/>
</dbReference>
<feature type="chain" id="PRO_5047060604" evidence="2">
    <location>
        <begin position="18"/>
        <end position="244"/>
    </location>
</feature>
<dbReference type="SUPFAM" id="SSF53850">
    <property type="entry name" value="Periplasmic binding protein-like II"/>
    <property type="match status" value="1"/>
</dbReference>
<gene>
    <name evidence="4" type="ORF">NWE73_05480</name>
</gene>
<dbReference type="Proteomes" id="UP001152321">
    <property type="component" value="Unassembled WGS sequence"/>
</dbReference>
<evidence type="ECO:0000256" key="1">
    <source>
        <dbReference type="ARBA" id="ARBA00022729"/>
    </source>
</evidence>
<dbReference type="PANTHER" id="PTHR35936">
    <property type="entry name" value="MEMBRANE-BOUND LYTIC MUREIN TRANSGLYCOSYLASE F"/>
    <property type="match status" value="1"/>
</dbReference>
<evidence type="ECO:0000256" key="2">
    <source>
        <dbReference type="SAM" id="SignalP"/>
    </source>
</evidence>
<accession>A0ABT6DG48</accession>
<dbReference type="EMBL" id="JANRMI010000001">
    <property type="protein sequence ID" value="MDG0815802.1"/>
    <property type="molecule type" value="Genomic_DNA"/>
</dbReference>